<gene>
    <name evidence="2" type="ORF">FBUS_06024</name>
</gene>
<keyword evidence="3" id="KW-1185">Reference proteome</keyword>
<dbReference type="AlphaFoldDB" id="A0A8E0RLN3"/>
<evidence type="ECO:0000256" key="1">
    <source>
        <dbReference type="SAM" id="SignalP"/>
    </source>
</evidence>
<feature type="signal peptide" evidence="1">
    <location>
        <begin position="1"/>
        <end position="22"/>
    </location>
</feature>
<name>A0A8E0RLN3_9TREM</name>
<dbReference type="Proteomes" id="UP000728185">
    <property type="component" value="Unassembled WGS sequence"/>
</dbReference>
<evidence type="ECO:0000313" key="3">
    <source>
        <dbReference type="Proteomes" id="UP000728185"/>
    </source>
</evidence>
<sequence>MLLTTTSLTLALTILVLGIAHLVPIQGSAVAGERWYVRSTGGVTRYPVVAYIAQKTEDCDAKVKLVNIPPNEFHMHVHFAWEKAMHPMSTVIIDHNGQILGANLVLPVNSLADLYAPGNISHVVDFATNCYAWARSKDPSGEPVESYVSTLRAYNRDDVNRYLIQHTVTQFLIHSKPGSQHFVWEAGSVMHDFMIAQNYTKIACGNSADEPNPCDWQRAGLPGSAASKLCLYRTTSPMWKLQPI</sequence>
<comment type="caution">
    <text evidence="2">The sequence shown here is derived from an EMBL/GenBank/DDBJ whole genome shotgun (WGS) entry which is preliminary data.</text>
</comment>
<keyword evidence="1" id="KW-0732">Signal</keyword>
<organism evidence="2 3">
    <name type="scientific">Fasciolopsis buskii</name>
    <dbReference type="NCBI Taxonomy" id="27845"/>
    <lineage>
        <taxon>Eukaryota</taxon>
        <taxon>Metazoa</taxon>
        <taxon>Spiralia</taxon>
        <taxon>Lophotrochozoa</taxon>
        <taxon>Platyhelminthes</taxon>
        <taxon>Trematoda</taxon>
        <taxon>Digenea</taxon>
        <taxon>Plagiorchiida</taxon>
        <taxon>Echinostomata</taxon>
        <taxon>Echinostomatoidea</taxon>
        <taxon>Fasciolidae</taxon>
        <taxon>Fasciolopsis</taxon>
    </lineage>
</organism>
<dbReference type="EMBL" id="LUCM01010386">
    <property type="protein sequence ID" value="KAA0185552.1"/>
    <property type="molecule type" value="Genomic_DNA"/>
</dbReference>
<reference evidence="2" key="1">
    <citation type="submission" date="2019-05" db="EMBL/GenBank/DDBJ databases">
        <title>Annotation for the trematode Fasciolopsis buski.</title>
        <authorList>
            <person name="Choi Y.-J."/>
        </authorList>
    </citation>
    <scope>NUCLEOTIDE SEQUENCE</scope>
    <source>
        <strain evidence="2">HT</strain>
        <tissue evidence="2">Whole worm</tissue>
    </source>
</reference>
<protein>
    <submittedName>
        <fullName evidence="2">Uncharacterized protein</fullName>
    </submittedName>
</protein>
<feature type="chain" id="PRO_5034283251" evidence="1">
    <location>
        <begin position="23"/>
        <end position="244"/>
    </location>
</feature>
<proteinExistence type="predicted"/>
<evidence type="ECO:0000313" key="2">
    <source>
        <dbReference type="EMBL" id="KAA0185552.1"/>
    </source>
</evidence>
<dbReference type="OrthoDB" id="6250467at2759"/>
<accession>A0A8E0RLN3</accession>